<dbReference type="Gene3D" id="2.60.120.260">
    <property type="entry name" value="Galactose-binding domain-like"/>
    <property type="match status" value="1"/>
</dbReference>
<dbReference type="GO" id="GO:0005886">
    <property type="term" value="C:plasma membrane"/>
    <property type="evidence" value="ECO:0007669"/>
    <property type="project" value="UniProtKB-SubCell"/>
</dbReference>
<name>A0A2X2T0F8_9ENTR</name>
<keyword evidence="1" id="KW-0997">Cell inner membrane</keyword>
<reference evidence="2 3" key="1">
    <citation type="submission" date="2018-06" db="EMBL/GenBank/DDBJ databases">
        <authorList>
            <consortium name="Pathogen Informatics"/>
            <person name="Doyle S."/>
        </authorList>
    </citation>
    <scope>NUCLEOTIDE SEQUENCE [LARGE SCALE GENOMIC DNA]</scope>
    <source>
        <strain evidence="2 3">NCTC12120</strain>
    </source>
</reference>
<dbReference type="InterPro" id="IPR018513">
    <property type="entry name" value="Cell_synthase_bac"/>
</dbReference>
<keyword evidence="1" id="KW-0135">Cellulose biosynthesis</keyword>
<evidence type="ECO:0000313" key="3">
    <source>
        <dbReference type="Proteomes" id="UP000251197"/>
    </source>
</evidence>
<comment type="similarity">
    <text evidence="1">Belongs to the AcsB/BcsB family.</text>
</comment>
<dbReference type="GO" id="GO:0030244">
    <property type="term" value="P:cellulose biosynthetic process"/>
    <property type="evidence" value="ECO:0007669"/>
    <property type="project" value="UniProtKB-KW"/>
</dbReference>
<dbReference type="UniPathway" id="UPA00694"/>
<proteinExistence type="inferred from homology"/>
<protein>
    <recommendedName>
        <fullName evidence="1">Cyclic di-GMP-binding protein</fullName>
    </recommendedName>
    <alternativeName>
        <fullName evidence="1">Cellulose synthase regulatory subunit</fullName>
    </alternativeName>
</protein>
<comment type="subcellular location">
    <subcellularLocation>
        <location evidence="1">Cell inner membrane</location>
    </subcellularLocation>
</comment>
<evidence type="ECO:0000256" key="1">
    <source>
        <dbReference type="RuleBase" id="RU365021"/>
    </source>
</evidence>
<gene>
    <name evidence="2" type="ORF">NCTC12120_02562</name>
</gene>
<dbReference type="EMBL" id="UAVU01000003">
    <property type="protein sequence ID" value="SQA98666.1"/>
    <property type="molecule type" value="Genomic_DNA"/>
</dbReference>
<dbReference type="Pfam" id="PF03170">
    <property type="entry name" value="BcsB"/>
    <property type="match status" value="1"/>
</dbReference>
<keyword evidence="1" id="KW-1003">Cell membrane</keyword>
<accession>A0A2X2T0F8</accession>
<evidence type="ECO:0000313" key="2">
    <source>
        <dbReference type="EMBL" id="SQA98666.1"/>
    </source>
</evidence>
<dbReference type="Proteomes" id="UP000251197">
    <property type="component" value="Unassembled WGS sequence"/>
</dbReference>
<dbReference type="GO" id="GO:0006011">
    <property type="term" value="P:UDP-alpha-D-glucose metabolic process"/>
    <property type="evidence" value="ECO:0007669"/>
    <property type="project" value="InterPro"/>
</dbReference>
<organism evidence="2 3">
    <name type="scientific">Cedecea neteri</name>
    <dbReference type="NCBI Taxonomy" id="158822"/>
    <lineage>
        <taxon>Bacteria</taxon>
        <taxon>Pseudomonadati</taxon>
        <taxon>Pseudomonadota</taxon>
        <taxon>Gammaproteobacteria</taxon>
        <taxon>Enterobacterales</taxon>
        <taxon>Enterobacteriaceae</taxon>
        <taxon>Cedecea</taxon>
    </lineage>
</organism>
<dbReference type="AlphaFoldDB" id="A0A2X2T0F8"/>
<sequence>MQLMMNGQPLGSVPLGAADSNVTSYQLDIPAALVVSSNNINLKINDADALLCQRDLTDSNQVTIMPAPGSTSKGSS</sequence>
<keyword evidence="1" id="KW-0973">c-di-GMP</keyword>
<keyword evidence="1" id="KW-0472">Membrane</keyword>
<comment type="subunit">
    <text evidence="1">Tightly associated with the cellulose synthase catalytic subunit.</text>
</comment>
<comment type="function">
    <text evidence="1">Binds the cellulose synthase activator, bis-(3'-5') cyclic diguanylic acid (c-di-GMP).</text>
</comment>
<comment type="pathway">
    <text evidence="1">Glycan metabolism; bacterial cellulose biosynthesis.</text>
</comment>